<proteinExistence type="inferred from homology"/>
<keyword evidence="9" id="KW-0012">Acyltransferase</keyword>
<evidence type="ECO:0000256" key="5">
    <source>
        <dbReference type="ARBA" id="ARBA00022989"/>
    </source>
</evidence>
<dbReference type="InterPro" id="IPR002656">
    <property type="entry name" value="Acyl_transf_3_dom"/>
</dbReference>
<dbReference type="EMBL" id="AJJH01000170">
    <property type="protein sequence ID" value="EID73543.1"/>
    <property type="molecule type" value="Genomic_DNA"/>
</dbReference>
<organism evidence="9 10">
    <name type="scientific">Rhodococcus opacus RKJ300 = JCM 13270</name>
    <dbReference type="NCBI Taxonomy" id="1165867"/>
    <lineage>
        <taxon>Bacteria</taxon>
        <taxon>Bacillati</taxon>
        <taxon>Actinomycetota</taxon>
        <taxon>Actinomycetes</taxon>
        <taxon>Mycobacteriales</taxon>
        <taxon>Nocardiaceae</taxon>
        <taxon>Rhodococcus</taxon>
    </lineage>
</organism>
<dbReference type="Proteomes" id="UP000006447">
    <property type="component" value="Unassembled WGS sequence"/>
</dbReference>
<gene>
    <name evidence="9" type="ORF">W59_33053</name>
</gene>
<accession>I0WAX7</accession>
<dbReference type="GO" id="GO:0016413">
    <property type="term" value="F:O-acetyltransferase activity"/>
    <property type="evidence" value="ECO:0007669"/>
    <property type="project" value="TreeGrafter"/>
</dbReference>
<feature type="transmembrane region" description="Helical" evidence="7">
    <location>
        <begin position="209"/>
        <end position="227"/>
    </location>
</feature>
<evidence type="ECO:0000256" key="7">
    <source>
        <dbReference type="SAM" id="Phobius"/>
    </source>
</evidence>
<feature type="transmembrane region" description="Helical" evidence="7">
    <location>
        <begin position="157"/>
        <end position="189"/>
    </location>
</feature>
<dbReference type="GO" id="GO:0005886">
    <property type="term" value="C:plasma membrane"/>
    <property type="evidence" value="ECO:0007669"/>
    <property type="project" value="UniProtKB-SubCell"/>
</dbReference>
<reference evidence="9 10" key="1">
    <citation type="journal article" date="2012" name="J. Bacteriol.">
        <title>Draft genome sequence of the nitrophenol-degrading actinomycete Rhodococcus imtechensis RKJ300.</title>
        <authorList>
            <person name="Vikram S."/>
            <person name="Kumar S."/>
            <person name="Subramanian S."/>
            <person name="Raghava G.P."/>
        </authorList>
    </citation>
    <scope>NUCLEOTIDE SEQUENCE [LARGE SCALE GENOMIC DNA]</scope>
    <source>
        <strain evidence="9 10">RKJ300</strain>
    </source>
</reference>
<dbReference type="PANTHER" id="PTHR40074:SF2">
    <property type="entry name" value="O-ACETYLTRANSFERASE WECH"/>
    <property type="match status" value="1"/>
</dbReference>
<comment type="similarity">
    <text evidence="2">Belongs to the acyltransferase 3 family.</text>
</comment>
<feature type="transmembrane region" description="Helical" evidence="7">
    <location>
        <begin position="21"/>
        <end position="39"/>
    </location>
</feature>
<evidence type="ECO:0000256" key="6">
    <source>
        <dbReference type="ARBA" id="ARBA00023136"/>
    </source>
</evidence>
<keyword evidence="9" id="KW-0808">Transferase</keyword>
<comment type="subcellular location">
    <subcellularLocation>
        <location evidence="1">Cell membrane</location>
        <topology evidence="1">Multi-pass membrane protein</topology>
    </subcellularLocation>
</comment>
<dbReference type="AlphaFoldDB" id="I0WAX7"/>
<keyword evidence="6 7" id="KW-0472">Membrane</keyword>
<evidence type="ECO:0000256" key="3">
    <source>
        <dbReference type="ARBA" id="ARBA00022475"/>
    </source>
</evidence>
<protein>
    <submittedName>
        <fullName evidence="9">Acyltransferase 3</fullName>
    </submittedName>
</protein>
<name>I0WAX7_RHOOP</name>
<dbReference type="PANTHER" id="PTHR40074">
    <property type="entry name" value="O-ACETYLTRANSFERASE WECH"/>
    <property type="match status" value="1"/>
</dbReference>
<evidence type="ECO:0000256" key="2">
    <source>
        <dbReference type="ARBA" id="ARBA00007400"/>
    </source>
</evidence>
<dbReference type="GO" id="GO:0009246">
    <property type="term" value="P:enterobacterial common antigen biosynthetic process"/>
    <property type="evidence" value="ECO:0007669"/>
    <property type="project" value="TreeGrafter"/>
</dbReference>
<comment type="caution">
    <text evidence="9">The sequence shown here is derived from an EMBL/GenBank/DDBJ whole genome shotgun (WGS) entry which is preliminary data.</text>
</comment>
<feature type="transmembrane region" description="Helical" evidence="7">
    <location>
        <begin position="96"/>
        <end position="113"/>
    </location>
</feature>
<keyword evidence="5 7" id="KW-1133">Transmembrane helix</keyword>
<feature type="transmembrane region" description="Helical" evidence="7">
    <location>
        <begin position="133"/>
        <end position="150"/>
    </location>
</feature>
<dbReference type="Pfam" id="PF01757">
    <property type="entry name" value="Acyl_transf_3"/>
    <property type="match status" value="1"/>
</dbReference>
<evidence type="ECO:0000313" key="9">
    <source>
        <dbReference type="EMBL" id="EID73543.1"/>
    </source>
</evidence>
<evidence type="ECO:0000259" key="8">
    <source>
        <dbReference type="Pfam" id="PF01757"/>
    </source>
</evidence>
<keyword evidence="4 7" id="KW-0812">Transmembrane</keyword>
<feature type="transmembrane region" description="Helical" evidence="7">
    <location>
        <begin position="54"/>
        <end position="76"/>
    </location>
</feature>
<sequence length="342" mass="37130">MSVLARDRPETASSPHRRITWMDTTRGLAILAVISFHTVSEIKGRGILVPVESVYLNAAAAPIRMPLLIFLSGLLLPKAIAKGEHRYFSGKVRTILYPYLIWAALNTVIAAQLQGQSDIPGRVERAITASPGYAWFLALLLTFYIVAWPLQKIPRVAVISVAAVLLLCIPAGSPGLTNPAAFLVGFFFLGWWCGENGEAFKRFLSSQTATWIGMAGVAAMLVHALKLQMTFNYEATMLPWVAAASFGCTGHCHVRGSGAAQTSRADSLCRPELAPLLRPTFPDHDRRDLDVRGGACDDTGDAPNLAGRFNHPCRGHRYKPSHRPGASLGMDVHLEGIHTNLA</sequence>
<feature type="domain" description="Acyltransferase 3" evidence="8">
    <location>
        <begin position="20"/>
        <end position="254"/>
    </location>
</feature>
<evidence type="ECO:0000256" key="1">
    <source>
        <dbReference type="ARBA" id="ARBA00004651"/>
    </source>
</evidence>
<evidence type="ECO:0000313" key="10">
    <source>
        <dbReference type="Proteomes" id="UP000006447"/>
    </source>
</evidence>
<keyword evidence="3" id="KW-1003">Cell membrane</keyword>
<evidence type="ECO:0000256" key="4">
    <source>
        <dbReference type="ARBA" id="ARBA00022692"/>
    </source>
</evidence>